<gene>
    <name evidence="1" type="ORF">TorRG33x02_357870</name>
</gene>
<reference evidence="2" key="1">
    <citation type="submission" date="2016-06" db="EMBL/GenBank/DDBJ databases">
        <title>Parallel loss of symbiosis genes in relatives of nitrogen-fixing non-legume Parasponia.</title>
        <authorList>
            <person name="Van Velzen R."/>
            <person name="Holmer R."/>
            <person name="Bu F."/>
            <person name="Rutten L."/>
            <person name="Van Zeijl A."/>
            <person name="Liu W."/>
            <person name="Santuari L."/>
            <person name="Cao Q."/>
            <person name="Sharma T."/>
            <person name="Shen D."/>
            <person name="Roswanjaya Y."/>
            <person name="Wardhani T."/>
            <person name="Kalhor M.S."/>
            <person name="Jansen J."/>
            <person name="Van den Hoogen J."/>
            <person name="Gungor B."/>
            <person name="Hartog M."/>
            <person name="Hontelez J."/>
            <person name="Verver J."/>
            <person name="Yang W.-C."/>
            <person name="Schijlen E."/>
            <person name="Repin R."/>
            <person name="Schilthuizen M."/>
            <person name="Schranz E."/>
            <person name="Heidstra R."/>
            <person name="Miyata K."/>
            <person name="Fedorova E."/>
            <person name="Kohlen W."/>
            <person name="Bisseling T."/>
            <person name="Smit S."/>
            <person name="Geurts R."/>
        </authorList>
    </citation>
    <scope>NUCLEOTIDE SEQUENCE [LARGE SCALE GENOMIC DNA]</scope>
    <source>
        <strain evidence="2">cv. RG33-2</strain>
    </source>
</reference>
<evidence type="ECO:0000313" key="2">
    <source>
        <dbReference type="Proteomes" id="UP000237000"/>
    </source>
</evidence>
<keyword evidence="2" id="KW-1185">Reference proteome</keyword>
<sequence>MASSSSWFSSMRSYSKCLFNSLKLNLRSSSSSSSHSFGRSHLNAPPPAIDGFFHYRHRTSGSPFFSSWWSSSLLPLALAVSAGSVTLSTPSLCDAR</sequence>
<dbReference type="AlphaFoldDB" id="A0A2P5A4E6"/>
<dbReference type="EMBL" id="JXTC01001376">
    <property type="protein sequence ID" value="PON31417.1"/>
    <property type="molecule type" value="Genomic_DNA"/>
</dbReference>
<proteinExistence type="predicted"/>
<evidence type="ECO:0000313" key="1">
    <source>
        <dbReference type="EMBL" id="PON31417.1"/>
    </source>
</evidence>
<dbReference type="Proteomes" id="UP000237000">
    <property type="component" value="Unassembled WGS sequence"/>
</dbReference>
<name>A0A2P5A4E6_TREOI</name>
<accession>A0A2P5A4E6</accession>
<dbReference type="InParanoid" id="A0A2P5A4E6"/>
<comment type="caution">
    <text evidence="1">The sequence shown here is derived from an EMBL/GenBank/DDBJ whole genome shotgun (WGS) entry which is preliminary data.</text>
</comment>
<dbReference type="OrthoDB" id="5332616at2759"/>
<organism evidence="1 2">
    <name type="scientific">Trema orientale</name>
    <name type="common">Charcoal tree</name>
    <name type="synonym">Celtis orientalis</name>
    <dbReference type="NCBI Taxonomy" id="63057"/>
    <lineage>
        <taxon>Eukaryota</taxon>
        <taxon>Viridiplantae</taxon>
        <taxon>Streptophyta</taxon>
        <taxon>Embryophyta</taxon>
        <taxon>Tracheophyta</taxon>
        <taxon>Spermatophyta</taxon>
        <taxon>Magnoliopsida</taxon>
        <taxon>eudicotyledons</taxon>
        <taxon>Gunneridae</taxon>
        <taxon>Pentapetalae</taxon>
        <taxon>rosids</taxon>
        <taxon>fabids</taxon>
        <taxon>Rosales</taxon>
        <taxon>Cannabaceae</taxon>
        <taxon>Trema</taxon>
    </lineage>
</organism>
<protein>
    <submittedName>
        <fullName evidence="1">Uncharacterized protein</fullName>
    </submittedName>
</protein>